<dbReference type="Gene3D" id="3.20.20.80">
    <property type="entry name" value="Glycosidases"/>
    <property type="match status" value="1"/>
</dbReference>
<dbReference type="PIRSF" id="PIRSF003059">
    <property type="entry name" value="Sucrose_phosphorylase"/>
    <property type="match status" value="1"/>
</dbReference>
<keyword evidence="1" id="KW-0328">Glycosyltransferase</keyword>
<evidence type="ECO:0000313" key="6">
    <source>
        <dbReference type="Proteomes" id="UP000231658"/>
    </source>
</evidence>
<evidence type="ECO:0000256" key="1">
    <source>
        <dbReference type="ARBA" id="ARBA00022676"/>
    </source>
</evidence>
<gene>
    <name evidence="5" type="ORF">MTBPR1_80005</name>
</gene>
<dbReference type="InterPro" id="IPR045857">
    <property type="entry name" value="O16G_dom_2"/>
</dbReference>
<reference evidence="5 6" key="1">
    <citation type="submission" date="2016-07" db="EMBL/GenBank/DDBJ databases">
        <authorList>
            <person name="Lefevre C.T."/>
        </authorList>
    </citation>
    <scope>NUCLEOTIDE SEQUENCE [LARGE SCALE GENOMIC DNA]</scope>
    <source>
        <strain evidence="5">PR1</strain>
    </source>
</reference>
<evidence type="ECO:0000256" key="2">
    <source>
        <dbReference type="ARBA" id="ARBA00022679"/>
    </source>
</evidence>
<evidence type="ECO:0000256" key="3">
    <source>
        <dbReference type="PIRSR" id="PIRSR003059-2"/>
    </source>
</evidence>
<dbReference type="PANTHER" id="PTHR38784">
    <property type="entry name" value="SUCROSE PHOSPHORYLASE"/>
    <property type="match status" value="1"/>
</dbReference>
<keyword evidence="6" id="KW-1185">Reference proteome</keyword>
<dbReference type="Gene3D" id="2.60.40.1180">
    <property type="entry name" value="Golgi alpha-mannosidase II"/>
    <property type="match status" value="1"/>
</dbReference>
<feature type="binding site" evidence="3">
    <location>
        <position position="140"/>
    </location>
    <ligand>
        <name>substrate</name>
    </ligand>
</feature>
<dbReference type="SUPFAM" id="SSF51445">
    <property type="entry name" value="(Trans)glycosidases"/>
    <property type="match status" value="1"/>
</dbReference>
<protein>
    <submittedName>
        <fullName evidence="5">Putative glucosyltransferase</fullName>
    </submittedName>
</protein>
<dbReference type="InterPro" id="IPR013780">
    <property type="entry name" value="Glyco_hydro_b"/>
</dbReference>
<dbReference type="Pfam" id="PF00128">
    <property type="entry name" value="Alpha-amylase"/>
    <property type="match status" value="1"/>
</dbReference>
<name>A0A1C3RL22_9PROT</name>
<organism evidence="5 6">
    <name type="scientific">Candidatus Terasakiella magnetica</name>
    <dbReference type="NCBI Taxonomy" id="1867952"/>
    <lineage>
        <taxon>Bacteria</taxon>
        <taxon>Pseudomonadati</taxon>
        <taxon>Pseudomonadota</taxon>
        <taxon>Alphaproteobacteria</taxon>
        <taxon>Rhodospirillales</taxon>
        <taxon>Terasakiellaceae</taxon>
        <taxon>Terasakiella</taxon>
    </lineage>
</organism>
<feature type="binding site" evidence="3">
    <location>
        <position position="102"/>
    </location>
    <ligand>
        <name>substrate</name>
    </ligand>
</feature>
<accession>A0A1C3RL22</accession>
<dbReference type="InterPro" id="IPR016377">
    <property type="entry name" value="Sucrose_GGa_phosphorylase-rel"/>
</dbReference>
<sequence length="578" mass="65884">MSWFTNDQLDHVSHHLELIYPNANHKDLAGDVLAAFGVAATSNQQETTHLWDQNDVVMITYGDSLCEEGEKPLHSLKHFLNEYLSGIINGVHILPFFPYTSDDGFAVQDYDQVRSDLGEWSDITDIAQKFRLMADVVINHASSKHEWFRQFEEGKAPGCDYIKTAFPEDNLSDVVRPRPFELLRPTQTKNGLKHVWCTFSHDQVDLDFGNPALLIEFIKIMRRYIDHGVRIFRLDAVAFLWKEVNSTSLHLPQTHEIIKLIRTLVDMRDETVIIITETNVPNHENLQYFGNANEAHVVYNFSLPPLLLHALLTGRSEFLRHWAASTPPLQNGCSYLNFTASHDGIGLRPVEGLLSKNDIDILLNTIELFGGTVTTRSIGEGVEKPYEMNITYFDALKGTIKGPDHLQKERFLASQTIMMSLQGIPAFYILSLLATPNDYVKMEETQHNRSINRHQWDYQKLIQLLDGATSIQAQIFNEIRRLLAIRIEQPAFHPDATQYMIQPSSGFFGFLREHKGEKQLIYVVTNLQAEESCLSLLDLNLSTSQKWIDLISGAVINLSEGTLNFAPYQTVWITQQTD</sequence>
<dbReference type="RefSeq" id="WP_069189964.1">
    <property type="nucleotide sequence ID" value="NZ_FLYE01000047.1"/>
</dbReference>
<dbReference type="STRING" id="1867952.MTBPR1_80005"/>
<dbReference type="CDD" id="cd11356">
    <property type="entry name" value="AmyAc_Sucrose_phosphorylase-like_1"/>
    <property type="match status" value="1"/>
</dbReference>
<dbReference type="PANTHER" id="PTHR38784:SF1">
    <property type="entry name" value="SUCROSE PHOSPHORYLASE"/>
    <property type="match status" value="1"/>
</dbReference>
<dbReference type="InterPro" id="IPR033746">
    <property type="entry name" value="GGa_phosphorylase"/>
</dbReference>
<dbReference type="OrthoDB" id="9805159at2"/>
<dbReference type="SMART" id="SM00642">
    <property type="entry name" value="Aamy"/>
    <property type="match status" value="1"/>
</dbReference>
<dbReference type="InterPro" id="IPR017853">
    <property type="entry name" value="GH"/>
</dbReference>
<feature type="domain" description="Glycosyl hydrolase family 13 catalytic" evidence="4">
    <location>
        <begin position="74"/>
        <end position="407"/>
    </location>
</feature>
<dbReference type="EMBL" id="FLYE01000047">
    <property type="protein sequence ID" value="SCA57951.1"/>
    <property type="molecule type" value="Genomic_DNA"/>
</dbReference>
<evidence type="ECO:0000313" key="5">
    <source>
        <dbReference type="EMBL" id="SCA57951.1"/>
    </source>
</evidence>
<dbReference type="Proteomes" id="UP000231658">
    <property type="component" value="Unassembled WGS sequence"/>
</dbReference>
<dbReference type="AlphaFoldDB" id="A0A1C3RL22"/>
<dbReference type="GO" id="GO:0016757">
    <property type="term" value="F:glycosyltransferase activity"/>
    <property type="evidence" value="ECO:0007669"/>
    <property type="project" value="UniProtKB-KW"/>
</dbReference>
<dbReference type="GO" id="GO:0005975">
    <property type="term" value="P:carbohydrate metabolic process"/>
    <property type="evidence" value="ECO:0007669"/>
    <property type="project" value="InterPro"/>
</dbReference>
<proteinExistence type="predicted"/>
<feature type="binding site" evidence="3">
    <location>
        <position position="449"/>
    </location>
    <ligand>
        <name>substrate</name>
    </ligand>
</feature>
<feature type="binding site" evidence="3">
    <location>
        <begin position="233"/>
        <end position="235"/>
    </location>
    <ligand>
        <name>substrate</name>
    </ligand>
</feature>
<evidence type="ECO:0000259" key="4">
    <source>
        <dbReference type="SMART" id="SM00642"/>
    </source>
</evidence>
<feature type="binding site" evidence="3">
    <location>
        <begin position="342"/>
        <end position="343"/>
    </location>
    <ligand>
        <name>substrate</name>
    </ligand>
</feature>
<dbReference type="Gene3D" id="3.90.400.10">
    <property type="entry name" value="Oligo-1,6-glucosidase, Domain 2"/>
    <property type="match status" value="1"/>
</dbReference>
<keyword evidence="2 5" id="KW-0808">Transferase</keyword>
<dbReference type="InterPro" id="IPR006047">
    <property type="entry name" value="GH13_cat_dom"/>
</dbReference>